<keyword evidence="3" id="KW-0633">Potassium transport</keyword>
<feature type="transmembrane region" description="Helical" evidence="12">
    <location>
        <begin position="376"/>
        <end position="397"/>
    </location>
</feature>
<keyword evidence="4 12" id="KW-0812">Transmembrane</keyword>
<evidence type="ECO:0000256" key="7">
    <source>
        <dbReference type="ARBA" id="ARBA00022958"/>
    </source>
</evidence>
<evidence type="ECO:0000256" key="2">
    <source>
        <dbReference type="ARBA" id="ARBA00022448"/>
    </source>
</evidence>
<evidence type="ECO:0000256" key="6">
    <source>
        <dbReference type="ARBA" id="ARBA00022882"/>
    </source>
</evidence>
<dbReference type="Gene3D" id="3.30.710.10">
    <property type="entry name" value="Potassium Channel Kv1.1, Chain A"/>
    <property type="match status" value="1"/>
</dbReference>
<dbReference type="PRINTS" id="PR01491">
    <property type="entry name" value="KVCHANNEL"/>
</dbReference>
<proteinExistence type="predicted"/>
<sequence>MIYQTEMTPHQIDIGVRDESKHRRVTAPMNDQLQSRSFSESLQTTCKLQNGNVPSHSWSSLPPNYQIIPTIKDNWGRRISLNVGGIKHQVLGRTLDRLPHSRLGRLRQCKNITEVMKLCDDYDYEEREFFFDRHPGTFSSILNFYRTGSLHLVDEICVESFKDDLNYWEIDVNYLEPCCLHRYNQKKEYIQAELEEELMDDQEEDEIFEEGRCTRHRKFLWNLMEKPTSSISARIVATLSILFIILATIAQTLNTLPSLQTKLANGQYEENPHLATVEVICISWFTLEYVLRFMSSPKKWKFFKSPLNIIDLLAILPYYVSLMLIKLDNDSEQFEDVRRIIQLFRLMRILRILKLARHSTGLQSFGYTMQNSYKELGLLILFLAIAIMIFSSLVYFAEKDVPKTLYTSIPNTFWWACITMTTVGYGDMYPETPLGKAVGSICCICGVLIIGLPVPIIVNNFADFYKKQVKRQKALERKGLIQNAKDAGKLPPLLPLQSVNDFLTSTSVINSNEKTNFTNQFKAAEWTSWTLYTAGNRTPDFSIAIQ</sequence>
<dbReference type="GeneID" id="106473620"/>
<dbReference type="SUPFAM" id="SSF81324">
    <property type="entry name" value="Voltage-gated potassium channels"/>
    <property type="match status" value="1"/>
</dbReference>
<evidence type="ECO:0000256" key="8">
    <source>
        <dbReference type="ARBA" id="ARBA00022989"/>
    </source>
</evidence>
<keyword evidence="8 12" id="KW-1133">Transmembrane helix</keyword>
<dbReference type="InterPro" id="IPR000210">
    <property type="entry name" value="BTB/POZ_dom"/>
</dbReference>
<dbReference type="Pfam" id="PF00520">
    <property type="entry name" value="Ion_trans"/>
    <property type="match status" value="1"/>
</dbReference>
<dbReference type="InterPro" id="IPR011333">
    <property type="entry name" value="SKP1/BTB/POZ_sf"/>
</dbReference>
<evidence type="ECO:0000256" key="10">
    <source>
        <dbReference type="ARBA" id="ARBA00023136"/>
    </source>
</evidence>
<dbReference type="InterPro" id="IPR003968">
    <property type="entry name" value="K_chnl_volt-dep_Kv"/>
</dbReference>
<comment type="subcellular location">
    <subcellularLocation>
        <location evidence="1">Membrane</location>
        <topology evidence="1">Multi-pass membrane protein</topology>
    </subcellularLocation>
</comment>
<dbReference type="RefSeq" id="XP_022257737.1">
    <property type="nucleotide sequence ID" value="XM_022402029.1"/>
</dbReference>
<feature type="transmembrane region" description="Helical" evidence="12">
    <location>
        <begin position="306"/>
        <end position="325"/>
    </location>
</feature>
<evidence type="ECO:0000256" key="12">
    <source>
        <dbReference type="SAM" id="Phobius"/>
    </source>
</evidence>
<dbReference type="InterPro" id="IPR005821">
    <property type="entry name" value="Ion_trans_dom"/>
</dbReference>
<dbReference type="SUPFAM" id="SSF54695">
    <property type="entry name" value="POZ domain"/>
    <property type="match status" value="1"/>
</dbReference>
<dbReference type="PANTHER" id="PTHR11537:SF254">
    <property type="entry name" value="POTASSIUM VOLTAGE-GATED CHANNEL PROTEIN SHAB"/>
    <property type="match status" value="1"/>
</dbReference>
<feature type="transmembrane region" description="Helical" evidence="12">
    <location>
        <begin position="273"/>
        <end position="294"/>
    </location>
</feature>
<feature type="transmembrane region" description="Helical" evidence="12">
    <location>
        <begin position="231"/>
        <end position="253"/>
    </location>
</feature>
<dbReference type="SMART" id="SM00225">
    <property type="entry name" value="BTB"/>
    <property type="match status" value="1"/>
</dbReference>
<keyword evidence="11" id="KW-0407">Ion channel</keyword>
<keyword evidence="10 12" id="KW-0472">Membrane</keyword>
<dbReference type="Proteomes" id="UP000694941">
    <property type="component" value="Unplaced"/>
</dbReference>
<feature type="domain" description="BTB" evidence="13">
    <location>
        <begin position="77"/>
        <end position="186"/>
    </location>
</feature>
<gene>
    <name evidence="15" type="primary">LOC106473620</name>
</gene>
<dbReference type="PRINTS" id="PR01494">
    <property type="entry name" value="KV9CHANNEL"/>
</dbReference>
<name>A0ABM1TPD1_LIMPO</name>
<dbReference type="InterPro" id="IPR027359">
    <property type="entry name" value="Volt_channel_dom_sf"/>
</dbReference>
<dbReference type="PRINTS" id="PR00169">
    <property type="entry name" value="KCHANNEL"/>
</dbReference>
<evidence type="ECO:0000256" key="11">
    <source>
        <dbReference type="ARBA" id="ARBA00023303"/>
    </source>
</evidence>
<keyword evidence="7" id="KW-0630">Potassium</keyword>
<evidence type="ECO:0000259" key="13">
    <source>
        <dbReference type="SMART" id="SM00225"/>
    </source>
</evidence>
<evidence type="ECO:0000256" key="3">
    <source>
        <dbReference type="ARBA" id="ARBA00022538"/>
    </source>
</evidence>
<dbReference type="InterPro" id="IPR003131">
    <property type="entry name" value="T1-type_BTB"/>
</dbReference>
<evidence type="ECO:0000313" key="14">
    <source>
        <dbReference type="Proteomes" id="UP000694941"/>
    </source>
</evidence>
<dbReference type="Gene3D" id="1.10.287.70">
    <property type="match status" value="1"/>
</dbReference>
<dbReference type="InterPro" id="IPR003971">
    <property type="entry name" value="K_chnl_volt-dep_Kv5/Kv9"/>
</dbReference>
<dbReference type="PANTHER" id="PTHR11537">
    <property type="entry name" value="VOLTAGE-GATED POTASSIUM CHANNEL"/>
    <property type="match status" value="1"/>
</dbReference>
<evidence type="ECO:0000256" key="5">
    <source>
        <dbReference type="ARBA" id="ARBA00022826"/>
    </source>
</evidence>
<keyword evidence="5" id="KW-0631">Potassium channel</keyword>
<evidence type="ECO:0000256" key="9">
    <source>
        <dbReference type="ARBA" id="ARBA00023065"/>
    </source>
</evidence>
<dbReference type="Pfam" id="PF02214">
    <property type="entry name" value="BTB_2"/>
    <property type="match status" value="1"/>
</dbReference>
<dbReference type="Gene3D" id="1.20.120.350">
    <property type="entry name" value="Voltage-gated potassium channels. Chain C"/>
    <property type="match status" value="1"/>
</dbReference>
<keyword evidence="9" id="KW-0406">Ion transport</keyword>
<feature type="transmembrane region" description="Helical" evidence="12">
    <location>
        <begin position="404"/>
        <end position="425"/>
    </location>
</feature>
<keyword evidence="6" id="KW-0851">Voltage-gated channel</keyword>
<evidence type="ECO:0000256" key="1">
    <source>
        <dbReference type="ARBA" id="ARBA00004141"/>
    </source>
</evidence>
<organism evidence="14 15">
    <name type="scientific">Limulus polyphemus</name>
    <name type="common">Atlantic horseshoe crab</name>
    <dbReference type="NCBI Taxonomy" id="6850"/>
    <lineage>
        <taxon>Eukaryota</taxon>
        <taxon>Metazoa</taxon>
        <taxon>Ecdysozoa</taxon>
        <taxon>Arthropoda</taxon>
        <taxon>Chelicerata</taxon>
        <taxon>Merostomata</taxon>
        <taxon>Xiphosura</taxon>
        <taxon>Limulidae</taxon>
        <taxon>Limulus</taxon>
    </lineage>
</organism>
<evidence type="ECO:0000313" key="15">
    <source>
        <dbReference type="RefSeq" id="XP_022257737.1"/>
    </source>
</evidence>
<keyword evidence="14" id="KW-1185">Reference proteome</keyword>
<accession>A0ABM1TPD1</accession>
<feature type="transmembrane region" description="Helical" evidence="12">
    <location>
        <begin position="437"/>
        <end position="462"/>
    </location>
</feature>
<evidence type="ECO:0000256" key="4">
    <source>
        <dbReference type="ARBA" id="ARBA00022692"/>
    </source>
</evidence>
<reference evidence="15" key="1">
    <citation type="submission" date="2025-08" db="UniProtKB">
        <authorList>
            <consortium name="RefSeq"/>
        </authorList>
    </citation>
    <scope>IDENTIFICATION</scope>
    <source>
        <tissue evidence="15">Muscle</tissue>
    </source>
</reference>
<protein>
    <submittedName>
        <fullName evidence="15">Potassium voltage-gated channel protein Shab-like isoform X1</fullName>
    </submittedName>
</protein>
<keyword evidence="2" id="KW-0813">Transport</keyword>
<dbReference type="InterPro" id="IPR028325">
    <property type="entry name" value="VG_K_chnl"/>
</dbReference>